<dbReference type="Pfam" id="PF00582">
    <property type="entry name" value="Usp"/>
    <property type="match status" value="1"/>
</dbReference>
<evidence type="ECO:0000313" key="3">
    <source>
        <dbReference type="EMBL" id="SFV37601.1"/>
    </source>
</evidence>
<evidence type="ECO:0000256" key="1">
    <source>
        <dbReference type="ARBA" id="ARBA00008791"/>
    </source>
</evidence>
<dbReference type="Gene3D" id="3.40.50.620">
    <property type="entry name" value="HUPs"/>
    <property type="match status" value="1"/>
</dbReference>
<dbReference type="InterPro" id="IPR006015">
    <property type="entry name" value="Universal_stress_UspA"/>
</dbReference>
<accession>A0A1I7NSE6</accession>
<gene>
    <name evidence="3" type="ORF">SAMN05216456_3006</name>
</gene>
<proteinExistence type="inferred from homology"/>
<evidence type="ECO:0000259" key="2">
    <source>
        <dbReference type="Pfam" id="PF00582"/>
    </source>
</evidence>
<dbReference type="CDD" id="cd00293">
    <property type="entry name" value="USP-like"/>
    <property type="match status" value="1"/>
</dbReference>
<dbReference type="STRING" id="429728.SAMN05216456_3006"/>
<protein>
    <submittedName>
        <fullName evidence="3">Nucleotide-binding universal stress protein, UspA family</fullName>
    </submittedName>
</protein>
<comment type="similarity">
    <text evidence="1">Belongs to the universal stress protein A family.</text>
</comment>
<keyword evidence="4" id="KW-1185">Reference proteome</keyword>
<dbReference type="AlphaFoldDB" id="A0A1I7NSE6"/>
<dbReference type="EMBL" id="FPCK01000003">
    <property type="protein sequence ID" value="SFV37601.1"/>
    <property type="molecule type" value="Genomic_DNA"/>
</dbReference>
<sequence length="140" mass="14489">MVRLSGDKALDAGLMLARLNAARVIIVTATDPVSTGMGAGGFGAIDASSIIVQLEETYAKEAKTLLAAARAKADAADIEARTLYMPRQKPADAIMAALEAEKADTIVMGSHGRRGFGRLLLGSQAAEVLAHSSVPVLTVK</sequence>
<dbReference type="PRINTS" id="PR01438">
    <property type="entry name" value="UNVRSLSTRESS"/>
</dbReference>
<organism evidence="3 4">
    <name type="scientific">Devosia crocina</name>
    <dbReference type="NCBI Taxonomy" id="429728"/>
    <lineage>
        <taxon>Bacteria</taxon>
        <taxon>Pseudomonadati</taxon>
        <taxon>Pseudomonadota</taxon>
        <taxon>Alphaproteobacteria</taxon>
        <taxon>Hyphomicrobiales</taxon>
        <taxon>Devosiaceae</taxon>
        <taxon>Devosia</taxon>
    </lineage>
</organism>
<feature type="domain" description="UspA" evidence="2">
    <location>
        <begin position="7"/>
        <end position="140"/>
    </location>
</feature>
<name>A0A1I7NSE6_9HYPH</name>
<dbReference type="PANTHER" id="PTHR46268">
    <property type="entry name" value="STRESS RESPONSE PROTEIN NHAX"/>
    <property type="match status" value="1"/>
</dbReference>
<dbReference type="SUPFAM" id="SSF52402">
    <property type="entry name" value="Adenine nucleotide alpha hydrolases-like"/>
    <property type="match status" value="1"/>
</dbReference>
<dbReference type="OrthoDB" id="5564966at2"/>
<dbReference type="PANTHER" id="PTHR46268:SF15">
    <property type="entry name" value="UNIVERSAL STRESS PROTEIN HP_0031"/>
    <property type="match status" value="1"/>
</dbReference>
<dbReference type="Proteomes" id="UP000199074">
    <property type="component" value="Unassembled WGS sequence"/>
</dbReference>
<reference evidence="3 4" key="1">
    <citation type="submission" date="2016-10" db="EMBL/GenBank/DDBJ databases">
        <authorList>
            <person name="de Groot N.N."/>
        </authorList>
    </citation>
    <scope>NUCLEOTIDE SEQUENCE [LARGE SCALE GENOMIC DNA]</scope>
    <source>
        <strain evidence="3 4">IPL20</strain>
    </source>
</reference>
<evidence type="ECO:0000313" key="4">
    <source>
        <dbReference type="Proteomes" id="UP000199074"/>
    </source>
</evidence>
<dbReference type="InterPro" id="IPR006016">
    <property type="entry name" value="UspA"/>
</dbReference>
<dbReference type="InterPro" id="IPR014729">
    <property type="entry name" value="Rossmann-like_a/b/a_fold"/>
</dbReference>
<dbReference type="RefSeq" id="WP_092425914.1">
    <property type="nucleotide sequence ID" value="NZ_FPCK01000003.1"/>
</dbReference>